<organism evidence="4 5">
    <name type="scientific">Tanacetum coccineum</name>
    <dbReference type="NCBI Taxonomy" id="301880"/>
    <lineage>
        <taxon>Eukaryota</taxon>
        <taxon>Viridiplantae</taxon>
        <taxon>Streptophyta</taxon>
        <taxon>Embryophyta</taxon>
        <taxon>Tracheophyta</taxon>
        <taxon>Spermatophyta</taxon>
        <taxon>Magnoliopsida</taxon>
        <taxon>eudicotyledons</taxon>
        <taxon>Gunneridae</taxon>
        <taxon>Pentapetalae</taxon>
        <taxon>asterids</taxon>
        <taxon>campanulids</taxon>
        <taxon>Asterales</taxon>
        <taxon>Asteraceae</taxon>
        <taxon>Asteroideae</taxon>
        <taxon>Anthemideae</taxon>
        <taxon>Anthemidinae</taxon>
        <taxon>Tanacetum</taxon>
    </lineage>
</organism>
<keyword evidence="1" id="KW-0175">Coiled coil</keyword>
<name>A0ABQ5J8N4_9ASTR</name>
<protein>
    <submittedName>
        <fullName evidence="4">Reverse transcriptase domain-containing protein</fullName>
    </submittedName>
</protein>
<dbReference type="InterPro" id="IPR012337">
    <property type="entry name" value="RNaseH-like_sf"/>
</dbReference>
<dbReference type="Gene3D" id="3.30.420.10">
    <property type="entry name" value="Ribonuclease H-like superfamily/Ribonuclease H"/>
    <property type="match status" value="1"/>
</dbReference>
<gene>
    <name evidence="4" type="ORF">Tco_1124810</name>
</gene>
<reference evidence="4" key="1">
    <citation type="journal article" date="2022" name="Int. J. Mol. Sci.">
        <title>Draft Genome of Tanacetum Coccineum: Genomic Comparison of Closely Related Tanacetum-Family Plants.</title>
        <authorList>
            <person name="Yamashiro T."/>
            <person name="Shiraishi A."/>
            <person name="Nakayama K."/>
            <person name="Satake H."/>
        </authorList>
    </citation>
    <scope>NUCLEOTIDE SEQUENCE</scope>
</reference>
<keyword evidence="4" id="KW-0548">Nucleotidyltransferase</keyword>
<proteinExistence type="predicted"/>
<dbReference type="Proteomes" id="UP001151760">
    <property type="component" value="Unassembled WGS sequence"/>
</dbReference>
<feature type="region of interest" description="Disordered" evidence="2">
    <location>
        <begin position="155"/>
        <end position="179"/>
    </location>
</feature>
<dbReference type="SUPFAM" id="SSF53098">
    <property type="entry name" value="Ribonuclease H-like"/>
    <property type="match status" value="1"/>
</dbReference>
<keyword evidence="5" id="KW-1185">Reference proteome</keyword>
<keyword evidence="4" id="KW-0695">RNA-directed DNA polymerase</keyword>
<dbReference type="EMBL" id="BQNB010021626">
    <property type="protein sequence ID" value="GJU08380.1"/>
    <property type="molecule type" value="Genomic_DNA"/>
</dbReference>
<dbReference type="Gene3D" id="1.10.340.70">
    <property type="match status" value="1"/>
</dbReference>
<dbReference type="InterPro" id="IPR001584">
    <property type="entry name" value="Integrase_cat-core"/>
</dbReference>
<dbReference type="Pfam" id="PF17921">
    <property type="entry name" value="Integrase_H2C2"/>
    <property type="match status" value="1"/>
</dbReference>
<dbReference type="InterPro" id="IPR036397">
    <property type="entry name" value="RNaseH_sf"/>
</dbReference>
<sequence>MGSCGMHDGARKAVHKAMNTGYYWPSMHRDANNEITSCDSCQVYATIPRLPKNDMISVTSAWPFQKWGMDIVGPILEALGKIKYLILTVDYFTKWLEAKPVTSITGKQVKNFTFDNIVCMFGVPATIITYNETQLINDPIQILGRGARNKNCLHIPISSSSKRGGGTSQPKHNARDQNEIASRRSSIVIPAKIGIPTRRIIQRLEEENEEALQLNLNLLEERREITNELSKVENTGKLGPKWEGPYEIIKIYGTGAYKLRSMEGAEIPRTWHSSNLQKYYM</sequence>
<dbReference type="InterPro" id="IPR050951">
    <property type="entry name" value="Retrovirus_Pol_polyprotein"/>
</dbReference>
<dbReference type="GO" id="GO:0003964">
    <property type="term" value="F:RNA-directed DNA polymerase activity"/>
    <property type="evidence" value="ECO:0007669"/>
    <property type="project" value="UniProtKB-KW"/>
</dbReference>
<dbReference type="InterPro" id="IPR041588">
    <property type="entry name" value="Integrase_H2C2"/>
</dbReference>
<dbReference type="PANTHER" id="PTHR37984:SF5">
    <property type="entry name" value="PROTEIN NYNRIN-LIKE"/>
    <property type="match status" value="1"/>
</dbReference>
<feature type="domain" description="Integrase catalytic" evidence="3">
    <location>
        <begin position="59"/>
        <end position="141"/>
    </location>
</feature>
<evidence type="ECO:0000313" key="5">
    <source>
        <dbReference type="Proteomes" id="UP001151760"/>
    </source>
</evidence>
<accession>A0ABQ5J8N4</accession>
<dbReference type="PROSITE" id="PS50994">
    <property type="entry name" value="INTEGRASE"/>
    <property type="match status" value="1"/>
</dbReference>
<reference evidence="4" key="2">
    <citation type="submission" date="2022-01" db="EMBL/GenBank/DDBJ databases">
        <authorList>
            <person name="Yamashiro T."/>
            <person name="Shiraishi A."/>
            <person name="Satake H."/>
            <person name="Nakayama K."/>
        </authorList>
    </citation>
    <scope>NUCLEOTIDE SEQUENCE</scope>
</reference>
<keyword evidence="4" id="KW-0808">Transferase</keyword>
<evidence type="ECO:0000313" key="4">
    <source>
        <dbReference type="EMBL" id="GJU08380.1"/>
    </source>
</evidence>
<dbReference type="PANTHER" id="PTHR37984">
    <property type="entry name" value="PROTEIN CBG26694"/>
    <property type="match status" value="1"/>
</dbReference>
<comment type="caution">
    <text evidence="4">The sequence shown here is derived from an EMBL/GenBank/DDBJ whole genome shotgun (WGS) entry which is preliminary data.</text>
</comment>
<evidence type="ECO:0000256" key="1">
    <source>
        <dbReference type="SAM" id="Coils"/>
    </source>
</evidence>
<feature type="coiled-coil region" evidence="1">
    <location>
        <begin position="201"/>
        <end position="235"/>
    </location>
</feature>
<evidence type="ECO:0000256" key="2">
    <source>
        <dbReference type="SAM" id="MobiDB-lite"/>
    </source>
</evidence>
<evidence type="ECO:0000259" key="3">
    <source>
        <dbReference type="PROSITE" id="PS50994"/>
    </source>
</evidence>